<feature type="domain" description="MATH" evidence="14">
    <location>
        <begin position="520"/>
        <end position="654"/>
    </location>
</feature>
<name>A0AAV6NV70_9ROSI</name>
<dbReference type="InterPro" id="IPR000210">
    <property type="entry name" value="BTB/POZ_dom"/>
</dbReference>
<proteinExistence type="inferred from homology"/>
<evidence type="ECO:0000256" key="6">
    <source>
        <dbReference type="ARBA" id="ARBA00022692"/>
    </source>
</evidence>
<evidence type="ECO:0000256" key="12">
    <source>
        <dbReference type="SAM" id="Phobius"/>
    </source>
</evidence>
<dbReference type="Proteomes" id="UP000685013">
    <property type="component" value="Chromosome 3"/>
</dbReference>
<evidence type="ECO:0000256" key="11">
    <source>
        <dbReference type="SAM" id="MobiDB-lite"/>
    </source>
</evidence>
<feature type="region of interest" description="Disordered" evidence="11">
    <location>
        <begin position="904"/>
        <end position="928"/>
    </location>
</feature>
<dbReference type="Pfam" id="PF00651">
    <property type="entry name" value="BTB"/>
    <property type="match status" value="1"/>
</dbReference>
<dbReference type="Pfam" id="PF22486">
    <property type="entry name" value="MATH_2"/>
    <property type="match status" value="1"/>
</dbReference>
<reference evidence="15 16" key="1">
    <citation type="journal article" date="2021" name="Hortic Res">
        <title>The domestication of Cucurbita argyrosperma as revealed by the genome of its wild relative.</title>
        <authorList>
            <person name="Barrera-Redondo J."/>
            <person name="Sanchez-de la Vega G."/>
            <person name="Aguirre-Liguori J.A."/>
            <person name="Castellanos-Morales G."/>
            <person name="Gutierrez-Guerrero Y.T."/>
            <person name="Aguirre-Dugua X."/>
            <person name="Aguirre-Planter E."/>
            <person name="Tenaillon M.I."/>
            <person name="Lira-Saade R."/>
            <person name="Eguiarte L.E."/>
        </authorList>
    </citation>
    <scope>NUCLEOTIDE SEQUENCE [LARGE SCALE GENOMIC DNA]</scope>
    <source>
        <strain evidence="15">JBR-2021</strain>
    </source>
</reference>
<feature type="transmembrane region" description="Helical" evidence="12">
    <location>
        <begin position="314"/>
        <end position="332"/>
    </location>
</feature>
<comment type="caution">
    <text evidence="15">The sequence shown here is derived from an EMBL/GenBank/DDBJ whole genome shotgun (WGS) entry which is preliminary data.</text>
</comment>
<evidence type="ECO:0000256" key="3">
    <source>
        <dbReference type="ARBA" id="ARBA00004906"/>
    </source>
</evidence>
<keyword evidence="10" id="KW-0539">Nucleus</keyword>
<keyword evidence="7" id="KW-0732">Signal</keyword>
<keyword evidence="9 12" id="KW-0472">Membrane</keyword>
<dbReference type="PROSITE" id="PS50097">
    <property type="entry name" value="BTB"/>
    <property type="match status" value="1"/>
</dbReference>
<feature type="domain" description="BTB" evidence="13">
    <location>
        <begin position="690"/>
        <end position="756"/>
    </location>
</feature>
<dbReference type="PANTHER" id="PTHR31587">
    <property type="entry name" value="TRANSMEMBRANE PROTEIN (DUF2215)"/>
    <property type="match status" value="1"/>
</dbReference>
<feature type="transmembrane region" description="Helical" evidence="12">
    <location>
        <begin position="6"/>
        <end position="27"/>
    </location>
</feature>
<evidence type="ECO:0000259" key="13">
    <source>
        <dbReference type="PROSITE" id="PS50097"/>
    </source>
</evidence>
<evidence type="ECO:0000256" key="5">
    <source>
        <dbReference type="ARBA" id="ARBA00010846"/>
    </source>
</evidence>
<feature type="transmembrane region" description="Helical" evidence="12">
    <location>
        <begin position="214"/>
        <end position="236"/>
    </location>
</feature>
<comment type="function">
    <text evidence="1">May act as a substrate-specific adapter of an E3 ubiquitin-protein ligase complex (CUL3-RBX1-BTB) which mediates the ubiquitination and subsequent proteasomal degradation of target proteins.</text>
</comment>
<keyword evidence="8 12" id="KW-1133">Transmembrane helix</keyword>
<feature type="region of interest" description="Disordered" evidence="11">
    <location>
        <begin position="461"/>
        <end position="482"/>
    </location>
</feature>
<dbReference type="CDD" id="cd18280">
    <property type="entry name" value="BTB_POZ_BPM_plant"/>
    <property type="match status" value="1"/>
</dbReference>
<protein>
    <submittedName>
        <fullName evidence="15">BTB/POZ and MATH domain-containing protein 4</fullName>
    </submittedName>
</protein>
<dbReference type="AlphaFoldDB" id="A0AAV6NV70"/>
<sequence length="1013" mass="112529">MAASSSVSIVLLLFSILSLFLVFRAAADTAIKSIDLEHPAEDIFPSSLSGGSDIQCDRVRIAGLSRLKLGSFASSFRITAVPSVAIPERQHTKIGVCFHWNNSLGLCQCENEEWKTFQRGLWSSTMSPYEVRYIDVKVINVTPLSGPVTIAIEEDFQQWRLLCLALGFMLLLLAPVVSSWVPFYYSSSMAIGIFLVVLIILFQGMKLLPTGRKNVLYLTVYGSVLGAGSYLVHHFATLVNSILLSFGLKEEMHNPVAIFLLLGIVLSGAALGYWIVRKFVISEDGNVDVGVAQFVKWAMRIIGATSIFQSTPDAPLALGAFVFCWAVCYLICSLKRCGTMNQSYSGSGGPWQRQNKQIVREQIHPEFAGRSYPQDRKWRVSDDHTPAWSSFPVKGAISPSSGMQDRDYYSTFHKTHNRKKFTKKAWNDFTRHSTQQALSELASTPEFTDWIMEHADRIQLLPSDDSSDETVGSESDSTNEDVVGSGSRFSFLNCHNKMYSPNNSPLVSPTSSRSVTETINASHNFVIKGYSLAKGIGVGKHIASETFTVGGYQWAIYFYPDGKNPEDSSAYVSVFIALASEGTDVRALFELTLVDQSGDGNHKVHSHFDRSLESGPYTLKYRGSMWGYKRFFRRTSLETSVFLKDDCLKINCTVGVVVSGIDSSRLHSIHVPESDIGAHFGTLLENEEGSDVTFNVSGEKFRAHKLVLVARSPVFENDFVNMMEEDNDEIHITEMEPRVFKALLHFIYRDTLPEDDEFLEASSSSVPSLPDSLPAKLLAAADKYDLPRLRLMCESVLCKDISVHSVSHILALADLYHAADLKSVCLKFTAENLVGDLGDILLFCLGLRQCAGPVFSPSHLTIGRRYFVIVAVMQSNGFEFLKENCPLLQSELLKTVAGCEDEEELSRGGQSRSMWAQFSDGGDTNDRSVRQQTWENGERSRGCSIRMAVTPAYRNPEPLSKKPSICSIRECKGKALLLLSICCMWNQEIGSCGLMKLLCQDVMTFVMEFCSTE</sequence>
<evidence type="ECO:0000256" key="9">
    <source>
        <dbReference type="ARBA" id="ARBA00023136"/>
    </source>
</evidence>
<feature type="transmembrane region" description="Helical" evidence="12">
    <location>
        <begin position="183"/>
        <end position="202"/>
    </location>
</feature>
<evidence type="ECO:0000256" key="7">
    <source>
        <dbReference type="ARBA" id="ARBA00022729"/>
    </source>
</evidence>
<evidence type="ECO:0000256" key="4">
    <source>
        <dbReference type="ARBA" id="ARBA00005748"/>
    </source>
</evidence>
<dbReference type="GO" id="GO:0005637">
    <property type="term" value="C:nuclear inner membrane"/>
    <property type="evidence" value="ECO:0007669"/>
    <property type="project" value="UniProtKB-SubCell"/>
</dbReference>
<gene>
    <name evidence="15" type="primary">BPM4</name>
    <name evidence="15" type="ORF">SDJN03_04075</name>
</gene>
<comment type="similarity">
    <text evidence="5">Belongs to the Tdpoz family.</text>
</comment>
<dbReference type="InterPro" id="IPR002083">
    <property type="entry name" value="MATH/TRAF_dom"/>
</dbReference>
<evidence type="ECO:0000256" key="10">
    <source>
        <dbReference type="ARBA" id="ARBA00023242"/>
    </source>
</evidence>
<comment type="subcellular location">
    <subcellularLocation>
        <location evidence="2">Nucleus inner membrane</location>
        <topology evidence="2">Multi-pass membrane protein</topology>
        <orientation evidence="2">Nucleoplasmic side</orientation>
    </subcellularLocation>
</comment>
<dbReference type="FunFam" id="3.30.710.10:FF:000136">
    <property type="entry name" value="BTB-POZ and math domain 1"/>
    <property type="match status" value="1"/>
</dbReference>
<keyword evidence="6 12" id="KW-0812">Transmembrane</keyword>
<dbReference type="CDD" id="cd00121">
    <property type="entry name" value="MATH"/>
    <property type="match status" value="1"/>
</dbReference>
<evidence type="ECO:0000313" key="15">
    <source>
        <dbReference type="EMBL" id="KAG6603466.1"/>
    </source>
</evidence>
<organism evidence="15 16">
    <name type="scientific">Cucurbita argyrosperma subsp. sororia</name>
    <dbReference type="NCBI Taxonomy" id="37648"/>
    <lineage>
        <taxon>Eukaryota</taxon>
        <taxon>Viridiplantae</taxon>
        <taxon>Streptophyta</taxon>
        <taxon>Embryophyta</taxon>
        <taxon>Tracheophyta</taxon>
        <taxon>Spermatophyta</taxon>
        <taxon>Magnoliopsida</taxon>
        <taxon>eudicotyledons</taxon>
        <taxon>Gunneridae</taxon>
        <taxon>Pentapetalae</taxon>
        <taxon>rosids</taxon>
        <taxon>fabids</taxon>
        <taxon>Cucurbitales</taxon>
        <taxon>Cucurbitaceae</taxon>
        <taxon>Cucurbiteae</taxon>
        <taxon>Cucurbita</taxon>
    </lineage>
</organism>
<feature type="non-terminal residue" evidence="15">
    <location>
        <position position="1"/>
    </location>
</feature>
<dbReference type="InterPro" id="IPR019358">
    <property type="entry name" value="NEMP_fam"/>
</dbReference>
<dbReference type="GO" id="GO:0071472">
    <property type="term" value="P:cellular response to salt stress"/>
    <property type="evidence" value="ECO:0007669"/>
    <property type="project" value="UniProtKB-ARBA"/>
</dbReference>
<evidence type="ECO:0000256" key="2">
    <source>
        <dbReference type="ARBA" id="ARBA00004575"/>
    </source>
</evidence>
<comment type="similarity">
    <text evidence="4">Belongs to the NEMP family.</text>
</comment>
<evidence type="ECO:0000256" key="8">
    <source>
        <dbReference type="ARBA" id="ARBA00022989"/>
    </source>
</evidence>
<dbReference type="Pfam" id="PF10225">
    <property type="entry name" value="NEMP"/>
    <property type="match status" value="1"/>
</dbReference>
<dbReference type="SMART" id="SM00225">
    <property type="entry name" value="BTB"/>
    <property type="match status" value="1"/>
</dbReference>
<accession>A0AAV6NV70</accession>
<evidence type="ECO:0000313" key="16">
    <source>
        <dbReference type="Proteomes" id="UP000685013"/>
    </source>
</evidence>
<comment type="pathway">
    <text evidence="3">Protein modification; protein ubiquitination.</text>
</comment>
<dbReference type="SMART" id="SM00061">
    <property type="entry name" value="MATH"/>
    <property type="match status" value="1"/>
</dbReference>
<feature type="transmembrane region" description="Helical" evidence="12">
    <location>
        <begin position="256"/>
        <end position="276"/>
    </location>
</feature>
<dbReference type="EMBL" id="JAGKQH010000003">
    <property type="protein sequence ID" value="KAG6603466.1"/>
    <property type="molecule type" value="Genomic_DNA"/>
</dbReference>
<dbReference type="PANTHER" id="PTHR31587:SF3">
    <property type="entry name" value="EXPRESSED PROTEIN"/>
    <property type="match status" value="1"/>
</dbReference>
<evidence type="ECO:0000259" key="14">
    <source>
        <dbReference type="PROSITE" id="PS50144"/>
    </source>
</evidence>
<evidence type="ECO:0000256" key="1">
    <source>
        <dbReference type="ARBA" id="ARBA00002668"/>
    </source>
</evidence>
<keyword evidence="16" id="KW-1185">Reference proteome</keyword>
<dbReference type="PROSITE" id="PS50144">
    <property type="entry name" value="MATH"/>
    <property type="match status" value="1"/>
</dbReference>
<feature type="transmembrane region" description="Helical" evidence="12">
    <location>
        <begin position="159"/>
        <end position="177"/>
    </location>
</feature>